<keyword evidence="2" id="KW-0521">NADP</keyword>
<sequence>MVLDAPQALDQTGVLVILRLLCHDNRKKCLRIKMIVFRVVFAAFLVCATVYLITIQYWLPTATPPAKTENCGTGLEIPPIGIGTWLSERDKVAHAVEFALKSGYNHIDAALIYKNEDETGKGIQSAGIPRDKLWVTSKLWNADHRPTEATIAIQKSVQDLGVGYLDLYLMHWPVAFVPGGNRVDENTTIVDTWRVMENIARSGLTRKIGISNFSKRDVETIMSICQVCPYAHEFETHPYLQQQEFVDYHRDIGVKVIAYSPLANTNPTYKGNTKLEPILKDPFWVKLAEKKDATIAQTILAWGHQRGTVIIPKSVHEKYIIENLDALNINFTETEMKDIAKQDKRVRMNNPGKKWGIKLFADLDDPTQLDDDDDKEL</sequence>
<dbReference type="CDD" id="cd19071">
    <property type="entry name" value="AKR_AKR1-5-like"/>
    <property type="match status" value="1"/>
</dbReference>
<dbReference type="InterPro" id="IPR036812">
    <property type="entry name" value="NAD(P)_OxRdtase_dom_sf"/>
</dbReference>
<dbReference type="InterPro" id="IPR020471">
    <property type="entry name" value="AKR"/>
</dbReference>
<dbReference type="SUPFAM" id="SSF51430">
    <property type="entry name" value="NAD(P)-linked oxidoreductase"/>
    <property type="match status" value="1"/>
</dbReference>
<comment type="caution">
    <text evidence="6">The sequence shown here is derived from an EMBL/GenBank/DDBJ whole genome shotgun (WGS) entry which is preliminary data.</text>
</comment>
<evidence type="ECO:0000256" key="3">
    <source>
        <dbReference type="ARBA" id="ARBA00023002"/>
    </source>
</evidence>
<dbReference type="PRINTS" id="PR00069">
    <property type="entry name" value="ALDKETRDTASE"/>
</dbReference>
<name>A0A553HYP1_9PEZI</name>
<dbReference type="EMBL" id="VFLP01000031">
    <property type="protein sequence ID" value="TRX93068.1"/>
    <property type="molecule type" value="Genomic_DNA"/>
</dbReference>
<evidence type="ECO:0000256" key="1">
    <source>
        <dbReference type="ARBA" id="ARBA00007905"/>
    </source>
</evidence>
<feature type="transmembrane region" description="Helical" evidence="4">
    <location>
        <begin position="35"/>
        <end position="59"/>
    </location>
</feature>
<dbReference type="Gene3D" id="3.20.20.100">
    <property type="entry name" value="NADP-dependent oxidoreductase domain"/>
    <property type="match status" value="1"/>
</dbReference>
<dbReference type="PANTHER" id="PTHR43827">
    <property type="entry name" value="2,5-DIKETO-D-GLUCONIC ACID REDUCTASE"/>
    <property type="match status" value="1"/>
</dbReference>
<dbReference type="FunFam" id="3.20.20.100:FF:000002">
    <property type="entry name" value="2,5-diketo-D-gluconic acid reductase A"/>
    <property type="match status" value="1"/>
</dbReference>
<accession>A0A553HYP1</accession>
<dbReference type="PANTHER" id="PTHR43827:SF3">
    <property type="entry name" value="NADP-DEPENDENT OXIDOREDUCTASE DOMAIN-CONTAINING PROTEIN"/>
    <property type="match status" value="1"/>
</dbReference>
<dbReference type="InterPro" id="IPR023210">
    <property type="entry name" value="NADP_OxRdtase_dom"/>
</dbReference>
<evidence type="ECO:0000313" key="7">
    <source>
        <dbReference type="Proteomes" id="UP000319160"/>
    </source>
</evidence>
<evidence type="ECO:0000259" key="5">
    <source>
        <dbReference type="Pfam" id="PF00248"/>
    </source>
</evidence>
<feature type="domain" description="NADP-dependent oxidoreductase" evidence="5">
    <location>
        <begin position="79"/>
        <end position="341"/>
    </location>
</feature>
<reference evidence="7" key="1">
    <citation type="submission" date="2019-06" db="EMBL/GenBank/DDBJ databases">
        <title>Draft genome sequence of the griseofulvin-producing fungus Xylaria cubensis strain G536.</title>
        <authorList>
            <person name="Mead M.E."/>
            <person name="Raja H.A."/>
            <person name="Steenwyk J.L."/>
            <person name="Knowles S.L."/>
            <person name="Oberlies N.H."/>
            <person name="Rokas A."/>
        </authorList>
    </citation>
    <scope>NUCLEOTIDE SEQUENCE [LARGE SCALE GENOMIC DNA]</scope>
    <source>
        <strain evidence="7">G536</strain>
    </source>
</reference>
<comment type="similarity">
    <text evidence="1">Belongs to the aldo/keto reductase family.</text>
</comment>
<dbReference type="OrthoDB" id="416253at2759"/>
<gene>
    <name evidence="6" type="ORF">FHL15_005936</name>
</gene>
<keyword evidence="7" id="KW-1185">Reference proteome</keyword>
<dbReference type="Pfam" id="PF00248">
    <property type="entry name" value="Aldo_ket_red"/>
    <property type="match status" value="1"/>
</dbReference>
<proteinExistence type="inferred from homology"/>
<keyword evidence="3" id="KW-0560">Oxidoreductase</keyword>
<keyword evidence="4" id="KW-0472">Membrane</keyword>
<dbReference type="Proteomes" id="UP000319160">
    <property type="component" value="Unassembled WGS sequence"/>
</dbReference>
<evidence type="ECO:0000313" key="6">
    <source>
        <dbReference type="EMBL" id="TRX93068.1"/>
    </source>
</evidence>
<dbReference type="STRING" id="2512241.A0A553HYP1"/>
<evidence type="ECO:0000256" key="4">
    <source>
        <dbReference type="SAM" id="Phobius"/>
    </source>
</evidence>
<protein>
    <recommendedName>
        <fullName evidence="5">NADP-dependent oxidoreductase domain-containing protein</fullName>
    </recommendedName>
</protein>
<organism evidence="6 7">
    <name type="scientific">Xylaria flabelliformis</name>
    <dbReference type="NCBI Taxonomy" id="2512241"/>
    <lineage>
        <taxon>Eukaryota</taxon>
        <taxon>Fungi</taxon>
        <taxon>Dikarya</taxon>
        <taxon>Ascomycota</taxon>
        <taxon>Pezizomycotina</taxon>
        <taxon>Sordariomycetes</taxon>
        <taxon>Xylariomycetidae</taxon>
        <taxon>Xylariales</taxon>
        <taxon>Xylariaceae</taxon>
        <taxon>Xylaria</taxon>
    </lineage>
</organism>
<keyword evidence="4" id="KW-1133">Transmembrane helix</keyword>
<evidence type="ECO:0000256" key="2">
    <source>
        <dbReference type="ARBA" id="ARBA00022857"/>
    </source>
</evidence>
<dbReference type="AlphaFoldDB" id="A0A553HYP1"/>
<keyword evidence="4" id="KW-0812">Transmembrane</keyword>
<dbReference type="GO" id="GO:0016616">
    <property type="term" value="F:oxidoreductase activity, acting on the CH-OH group of donors, NAD or NADP as acceptor"/>
    <property type="evidence" value="ECO:0007669"/>
    <property type="project" value="UniProtKB-ARBA"/>
</dbReference>